<dbReference type="Gene3D" id="1.25.40.60">
    <property type="match status" value="1"/>
</dbReference>
<evidence type="ECO:0000256" key="1">
    <source>
        <dbReference type="ARBA" id="ARBA00009884"/>
    </source>
</evidence>
<feature type="compositionally biased region" description="Basic residues" evidence="2">
    <location>
        <begin position="753"/>
        <end position="766"/>
    </location>
</feature>
<dbReference type="SUPFAM" id="SSF56815">
    <property type="entry name" value="Sec1/munc18-like (SM) proteins"/>
    <property type="match status" value="1"/>
</dbReference>
<dbReference type="AlphaFoldDB" id="A0A179I7E2"/>
<reference evidence="3 4" key="1">
    <citation type="submission" date="2016-03" db="EMBL/GenBank/DDBJ databases">
        <title>Fine-scale spatial genetic structure of a fungal parasite of coffee scale insects.</title>
        <authorList>
            <person name="Jackson D."/>
            <person name="Zemenick K.A."/>
            <person name="Malloure B."/>
            <person name="Quandt C.A."/>
            <person name="James T.Y."/>
        </authorList>
    </citation>
    <scope>NUCLEOTIDE SEQUENCE [LARGE SCALE GENOMIC DNA]</scope>
    <source>
        <strain evidence="3 4">UM487</strain>
    </source>
</reference>
<gene>
    <name evidence="3" type="ORF">LLEC1_07895</name>
</gene>
<dbReference type="Gene3D" id="3.40.50.1910">
    <property type="match status" value="1"/>
</dbReference>
<evidence type="ECO:0000313" key="3">
    <source>
        <dbReference type="EMBL" id="OAQ97659.1"/>
    </source>
</evidence>
<comment type="caution">
    <text evidence="3">The sequence shown here is derived from an EMBL/GenBank/DDBJ whole genome shotgun (WGS) entry which is preliminary data.</text>
</comment>
<protein>
    <recommendedName>
        <fullName evidence="5">Sec1 family superfamily</fullName>
    </recommendedName>
</protein>
<dbReference type="InterPro" id="IPR036045">
    <property type="entry name" value="Sec1-like_sf"/>
</dbReference>
<evidence type="ECO:0008006" key="5">
    <source>
        <dbReference type="Google" id="ProtNLM"/>
    </source>
</evidence>
<dbReference type="OrthoDB" id="2228at2759"/>
<organism evidence="3 4">
    <name type="scientific">Cordyceps confragosa</name>
    <name type="common">Lecanicillium lecanii</name>
    <dbReference type="NCBI Taxonomy" id="2714763"/>
    <lineage>
        <taxon>Eukaryota</taxon>
        <taxon>Fungi</taxon>
        <taxon>Dikarya</taxon>
        <taxon>Ascomycota</taxon>
        <taxon>Pezizomycotina</taxon>
        <taxon>Sordariomycetes</taxon>
        <taxon>Hypocreomycetidae</taxon>
        <taxon>Hypocreales</taxon>
        <taxon>Cordycipitaceae</taxon>
        <taxon>Akanthomyces</taxon>
    </lineage>
</organism>
<dbReference type="EMBL" id="LUKN01003267">
    <property type="protein sequence ID" value="OAQ97659.1"/>
    <property type="molecule type" value="Genomic_DNA"/>
</dbReference>
<sequence>MGLSVIQEQHDGIVNPLPASFVNAPADVLCQSSSTRSAASPKATYGLSRQLPAVTIWLTTVAKWKCLIVDEHSKKIIDNCIKEDDILNNNIATIERIEERREPNPEMDAVYILTPDAHIVDCLLADFEVRRYRRAYLVWTNLLEPGLRRRIDDFPAVRQLRASSKTLFSDFYPRESHLVIFRDPWSFPMLYHPACNNLVPKHMQSLAQKIAGICITLGEYPKVRFYQPRNAIHEASVLCGHLARFVQEELDGYAQYNKDFPPQTNRPQGVLLVTDRSMDLMAPLLHEFSYQAMAHDLLPIKEGDKVTFQTVINANTPQAAEKDMELSEKDKVWVDNRHRHMKDTIDKLMGDFQKFLKDNPHFTNEDADAANLNTIRDMLAGLPQFQEVKEAYSLHLTMAQECMNIFQQNQLDQLATVEQTIATGIDEDFRKPKNLLESVVRLLDEEAIRPMDRLRLIIMYILFRGGVIMEDVKKLLTHAGLPVQDGEIISNLELLGGSVNHQLKEQRRAYAALFPKDPKAAQPKEEAFLDRFDPALKPLLENLVKGTLDQGLFPYVKPPLDPNEELLAAQGTSLRAGRPNWAAAGRRQPENKQRVIVFMAGGATYSESRVCYDVGKQNSRDIILATSHMLTPQFFIRQVGDLSRDKRQLDLPLDRPKPRGAPAHLFDRPAPPRAAQPPGPVPPQQGRGGRAPPPQGGLPTRPGQGNIPTKAPVPPTEAMGNMSLNHPPVPPNSGGGLPQAPPSLPPPADGKLHKEKKRRNFLGMKK</sequence>
<dbReference type="GO" id="GO:0016192">
    <property type="term" value="P:vesicle-mediated transport"/>
    <property type="evidence" value="ECO:0007669"/>
    <property type="project" value="InterPro"/>
</dbReference>
<accession>A0A179I7E2</accession>
<dbReference type="Proteomes" id="UP000243081">
    <property type="component" value="Unassembled WGS sequence"/>
</dbReference>
<dbReference type="OMA" id="PFTRPHT"/>
<comment type="similarity">
    <text evidence="1">Belongs to the STXBP/unc-18/SEC1 family.</text>
</comment>
<dbReference type="InterPro" id="IPR027482">
    <property type="entry name" value="Sec1-like_dom2"/>
</dbReference>
<evidence type="ECO:0000256" key="2">
    <source>
        <dbReference type="SAM" id="MobiDB-lite"/>
    </source>
</evidence>
<name>A0A179I7E2_CORDF</name>
<evidence type="ECO:0000313" key="4">
    <source>
        <dbReference type="Proteomes" id="UP000243081"/>
    </source>
</evidence>
<dbReference type="Pfam" id="PF00995">
    <property type="entry name" value="Sec1"/>
    <property type="match status" value="1"/>
</dbReference>
<dbReference type="Gene3D" id="3.90.830.10">
    <property type="entry name" value="Syntaxin Binding Protein 1, Chain A, domain 2"/>
    <property type="match status" value="1"/>
</dbReference>
<dbReference type="InterPro" id="IPR001619">
    <property type="entry name" value="Sec1-like"/>
</dbReference>
<dbReference type="InterPro" id="IPR043127">
    <property type="entry name" value="Sec-1-like_dom3a"/>
</dbReference>
<proteinExistence type="inferred from homology"/>
<dbReference type="Gene3D" id="3.40.50.2060">
    <property type="match status" value="1"/>
</dbReference>
<feature type="compositionally biased region" description="Pro residues" evidence="2">
    <location>
        <begin position="739"/>
        <end position="748"/>
    </location>
</feature>
<dbReference type="InterPro" id="IPR043154">
    <property type="entry name" value="Sec-1-like_dom1"/>
</dbReference>
<keyword evidence="4" id="KW-1185">Reference proteome</keyword>
<dbReference type="PANTHER" id="PTHR11679">
    <property type="entry name" value="VESICLE PROTEIN SORTING-ASSOCIATED"/>
    <property type="match status" value="1"/>
</dbReference>
<feature type="region of interest" description="Disordered" evidence="2">
    <location>
        <begin position="650"/>
        <end position="766"/>
    </location>
</feature>
<feature type="compositionally biased region" description="Pro residues" evidence="2">
    <location>
        <begin position="669"/>
        <end position="683"/>
    </location>
</feature>